<dbReference type="GO" id="GO:0009228">
    <property type="term" value="P:thiamine biosynthetic process"/>
    <property type="evidence" value="ECO:0007669"/>
    <property type="project" value="UniProtKB-KW"/>
</dbReference>
<dbReference type="Proteomes" id="UP001147653">
    <property type="component" value="Unassembled WGS sequence"/>
</dbReference>
<dbReference type="GO" id="GO:0005524">
    <property type="term" value="F:ATP binding"/>
    <property type="evidence" value="ECO:0007669"/>
    <property type="project" value="UniProtKB-KW"/>
</dbReference>
<proteinExistence type="predicted"/>
<dbReference type="GO" id="GO:0005829">
    <property type="term" value="C:cytosol"/>
    <property type="evidence" value="ECO:0007669"/>
    <property type="project" value="TreeGrafter"/>
</dbReference>
<dbReference type="AlphaFoldDB" id="A0A9X3SJV6"/>
<gene>
    <name evidence="11" type="primary">thiD</name>
    <name evidence="11" type="ORF">OJ997_35535</name>
</gene>
<comment type="caution">
    <text evidence="11">The sequence shown here is derived from an EMBL/GenBank/DDBJ whole genome shotgun (WGS) entry which is preliminary data.</text>
</comment>
<comment type="pathway">
    <text evidence="4">Cofactor biosynthesis; thiamine diphosphate biosynthesis; 4-amino-2-methyl-5-diphosphomethylpyrimidine from 5-amino-1-(5-phospho-D-ribosyl)imidazole: step 3/3.</text>
</comment>
<reference evidence="11" key="1">
    <citation type="submission" date="2022-10" db="EMBL/GenBank/DDBJ databases">
        <title>The WGS of Solirubrobacter phytolaccae KCTC 29190.</title>
        <authorList>
            <person name="Jiang Z."/>
        </authorList>
    </citation>
    <scope>NUCLEOTIDE SEQUENCE</scope>
    <source>
        <strain evidence="11">KCTC 29190</strain>
    </source>
</reference>
<evidence type="ECO:0000256" key="4">
    <source>
        <dbReference type="ARBA" id="ARBA00004769"/>
    </source>
</evidence>
<name>A0A9X3SJV6_9ACTN</name>
<dbReference type="GO" id="GO:0008902">
    <property type="term" value="F:hydroxymethylpyrimidine kinase activity"/>
    <property type="evidence" value="ECO:0007669"/>
    <property type="project" value="UniProtKB-EC"/>
</dbReference>
<comment type="catalytic activity">
    <reaction evidence="1">
        <text>4-amino-5-hydroxymethyl-2-methylpyrimidine + ATP = 4-amino-2-methyl-5-(phosphooxymethyl)pyrimidine + ADP + H(+)</text>
        <dbReference type="Rhea" id="RHEA:23096"/>
        <dbReference type="ChEBI" id="CHEBI:15378"/>
        <dbReference type="ChEBI" id="CHEBI:16892"/>
        <dbReference type="ChEBI" id="CHEBI:30616"/>
        <dbReference type="ChEBI" id="CHEBI:58354"/>
        <dbReference type="ChEBI" id="CHEBI:456216"/>
        <dbReference type="EC" id="2.7.1.49"/>
    </reaction>
</comment>
<dbReference type="NCBIfam" id="TIGR00097">
    <property type="entry name" value="HMP-P_kinase"/>
    <property type="match status" value="1"/>
</dbReference>
<evidence type="ECO:0000259" key="10">
    <source>
        <dbReference type="Pfam" id="PF08543"/>
    </source>
</evidence>
<organism evidence="11 12">
    <name type="scientific">Solirubrobacter phytolaccae</name>
    <dbReference type="NCBI Taxonomy" id="1404360"/>
    <lineage>
        <taxon>Bacteria</taxon>
        <taxon>Bacillati</taxon>
        <taxon>Actinomycetota</taxon>
        <taxon>Thermoleophilia</taxon>
        <taxon>Solirubrobacterales</taxon>
        <taxon>Solirubrobacteraceae</taxon>
        <taxon>Solirubrobacter</taxon>
    </lineage>
</organism>
<evidence type="ECO:0000256" key="6">
    <source>
        <dbReference type="ARBA" id="ARBA00022741"/>
    </source>
</evidence>
<keyword evidence="6" id="KW-0547">Nucleotide-binding</keyword>
<dbReference type="GO" id="GO:0008972">
    <property type="term" value="F:phosphomethylpyrimidine kinase activity"/>
    <property type="evidence" value="ECO:0007669"/>
    <property type="project" value="UniProtKB-EC"/>
</dbReference>
<evidence type="ECO:0000256" key="5">
    <source>
        <dbReference type="ARBA" id="ARBA00022679"/>
    </source>
</evidence>
<evidence type="ECO:0000256" key="8">
    <source>
        <dbReference type="ARBA" id="ARBA00022840"/>
    </source>
</evidence>
<dbReference type="Pfam" id="PF08543">
    <property type="entry name" value="Phos_pyr_kin"/>
    <property type="match status" value="1"/>
</dbReference>
<evidence type="ECO:0000256" key="7">
    <source>
        <dbReference type="ARBA" id="ARBA00022777"/>
    </source>
</evidence>
<dbReference type="FunFam" id="3.40.1190.20:FF:000003">
    <property type="entry name" value="Phosphomethylpyrimidine kinase ThiD"/>
    <property type="match status" value="1"/>
</dbReference>
<evidence type="ECO:0000313" key="12">
    <source>
        <dbReference type="Proteomes" id="UP001147653"/>
    </source>
</evidence>
<keyword evidence="5 11" id="KW-0808">Transferase</keyword>
<accession>A0A9X3SJV6</accession>
<keyword evidence="7 11" id="KW-0418">Kinase</keyword>
<evidence type="ECO:0000256" key="2">
    <source>
        <dbReference type="ARBA" id="ARBA00000565"/>
    </source>
</evidence>
<dbReference type="SUPFAM" id="SSF53613">
    <property type="entry name" value="Ribokinase-like"/>
    <property type="match status" value="1"/>
</dbReference>
<evidence type="ECO:0000256" key="3">
    <source>
        <dbReference type="ARBA" id="ARBA00003848"/>
    </source>
</evidence>
<evidence type="ECO:0000256" key="9">
    <source>
        <dbReference type="ARBA" id="ARBA00022977"/>
    </source>
</evidence>
<evidence type="ECO:0000313" key="11">
    <source>
        <dbReference type="EMBL" id="MDA0185672.1"/>
    </source>
</evidence>
<dbReference type="RefSeq" id="WP_270030187.1">
    <property type="nucleotide sequence ID" value="NZ_JAPDDP010000132.1"/>
</dbReference>
<dbReference type="EMBL" id="JAPDDP010000132">
    <property type="protein sequence ID" value="MDA0185672.1"/>
    <property type="molecule type" value="Genomic_DNA"/>
</dbReference>
<evidence type="ECO:0000256" key="1">
    <source>
        <dbReference type="ARBA" id="ARBA00000151"/>
    </source>
</evidence>
<dbReference type="Gene3D" id="3.40.1190.20">
    <property type="match status" value="1"/>
</dbReference>
<dbReference type="CDD" id="cd01169">
    <property type="entry name" value="HMPP_kinase"/>
    <property type="match status" value="1"/>
</dbReference>
<feature type="domain" description="Pyridoxamine kinase/Phosphomethylpyrimidine kinase" evidence="10">
    <location>
        <begin position="13"/>
        <end position="267"/>
    </location>
</feature>
<dbReference type="InterPro" id="IPR013749">
    <property type="entry name" value="PM/HMP-P_kinase-1"/>
</dbReference>
<dbReference type="PANTHER" id="PTHR20858">
    <property type="entry name" value="PHOSPHOMETHYLPYRIMIDINE KINASE"/>
    <property type="match status" value="1"/>
</dbReference>
<dbReference type="EC" id="2.7.4.7" evidence="11"/>
<dbReference type="EC" id="2.7.1.49" evidence="11"/>
<keyword evidence="12" id="KW-1185">Reference proteome</keyword>
<protein>
    <submittedName>
        <fullName evidence="11">Bifunctional hydroxymethylpyrimidine kinase/phosphomethylpyrimidine kinase</fullName>
        <ecNumber evidence="11">2.7.1.49</ecNumber>
        <ecNumber evidence="11">2.7.4.7</ecNumber>
    </submittedName>
</protein>
<comment type="function">
    <text evidence="3">Catalyzes the phosphorylation of hydroxymethylpyrimidine phosphate (HMP-P) to HMP-PP, and of HMP to HMP-P.</text>
</comment>
<dbReference type="InterPro" id="IPR029056">
    <property type="entry name" value="Ribokinase-like"/>
</dbReference>
<keyword evidence="8" id="KW-0067">ATP-binding</keyword>
<keyword evidence="9" id="KW-0784">Thiamine biosynthesis</keyword>
<comment type="catalytic activity">
    <reaction evidence="2">
        <text>4-amino-2-methyl-5-(phosphooxymethyl)pyrimidine + ATP = 4-amino-2-methyl-5-(diphosphooxymethyl)pyrimidine + ADP</text>
        <dbReference type="Rhea" id="RHEA:19893"/>
        <dbReference type="ChEBI" id="CHEBI:30616"/>
        <dbReference type="ChEBI" id="CHEBI:57841"/>
        <dbReference type="ChEBI" id="CHEBI:58354"/>
        <dbReference type="ChEBI" id="CHEBI:456216"/>
        <dbReference type="EC" id="2.7.4.7"/>
    </reaction>
</comment>
<dbReference type="PANTHER" id="PTHR20858:SF17">
    <property type="entry name" value="HYDROXYMETHYLPYRIMIDINE_PHOSPHOMETHYLPYRIMIDINE KINASE THI20-RELATED"/>
    <property type="match status" value="1"/>
</dbReference>
<sequence length="298" mass="30287">MAPPAVLSIAGSDSGGGAGIQADLKAFAYAGVHGMTAITALTAQNTVGVTGIHPVPAAFIVEQVRAVHEDIGVDAVKIGMLGTAATVRAVSRALDLLPPTTPIVIDPVMVSESGAVLLDDEARQAIVTELLPRATVITPNLPEARVLAGSHQSEPASWAHTGDASDDVADLATTLHALGPAHVVITGGHRDEIVDVFYDGIEIHTLTGERFPDGAAHGSGCTHSSTLAAHLALGATPLEAAQAARSAASRAVQHGLRDIGKGAGPVDVLNVAVRALTARQLGATDPKGHLSARDIMRP</sequence>
<dbReference type="InterPro" id="IPR004399">
    <property type="entry name" value="HMP/HMP-P_kinase_dom"/>
</dbReference>